<dbReference type="EMBL" id="CAJNDS010000291">
    <property type="protein sequence ID" value="CAE7039596.1"/>
    <property type="molecule type" value="Genomic_DNA"/>
</dbReference>
<comment type="caution">
    <text evidence="1">The sequence shown here is derived from an EMBL/GenBank/DDBJ whole genome shotgun (WGS) entry which is preliminary data.</text>
</comment>
<dbReference type="AlphaFoldDB" id="A0A812ILB9"/>
<accession>A0A812ILB9</accession>
<proteinExistence type="predicted"/>
<dbReference type="Proteomes" id="UP000604046">
    <property type="component" value="Unassembled WGS sequence"/>
</dbReference>
<organism evidence="1 2">
    <name type="scientific">Symbiodinium natans</name>
    <dbReference type="NCBI Taxonomy" id="878477"/>
    <lineage>
        <taxon>Eukaryota</taxon>
        <taxon>Sar</taxon>
        <taxon>Alveolata</taxon>
        <taxon>Dinophyceae</taxon>
        <taxon>Suessiales</taxon>
        <taxon>Symbiodiniaceae</taxon>
        <taxon>Symbiodinium</taxon>
    </lineage>
</organism>
<reference evidence="1" key="1">
    <citation type="submission" date="2021-02" db="EMBL/GenBank/DDBJ databases">
        <authorList>
            <person name="Dougan E. K."/>
            <person name="Rhodes N."/>
            <person name="Thang M."/>
            <person name="Chan C."/>
        </authorList>
    </citation>
    <scope>NUCLEOTIDE SEQUENCE</scope>
</reference>
<protein>
    <submittedName>
        <fullName evidence="1">Uncharacterized protein</fullName>
    </submittedName>
</protein>
<keyword evidence="2" id="KW-1185">Reference proteome</keyword>
<gene>
    <name evidence="1" type="ORF">SNAT2548_LOCUS4713</name>
</gene>
<evidence type="ECO:0000313" key="2">
    <source>
        <dbReference type="Proteomes" id="UP000604046"/>
    </source>
</evidence>
<name>A0A812ILB9_9DINO</name>
<sequence>MISRVKRPDLGIGARSQGPQCFPEFRAAQTAIADGVLPVLELSAETQFAVLGVWAVRIWMLPCHDPGYDCTCNCKKYGELQCLTYLHRQGRLVRNGPDLHLQWLWARMRVGGSNPKNQTAKASLTSAKFDPINFMSRRADMH</sequence>
<evidence type="ECO:0000313" key="1">
    <source>
        <dbReference type="EMBL" id="CAE7039596.1"/>
    </source>
</evidence>